<accession>A0ABS3NFP3</accession>
<name>A0ABS3NFP3_9GAMM</name>
<organism evidence="1 2">
    <name type="scientific">Oceanisphaera pacifica</name>
    <dbReference type="NCBI Taxonomy" id="2818389"/>
    <lineage>
        <taxon>Bacteria</taxon>
        <taxon>Pseudomonadati</taxon>
        <taxon>Pseudomonadota</taxon>
        <taxon>Gammaproteobacteria</taxon>
        <taxon>Aeromonadales</taxon>
        <taxon>Aeromonadaceae</taxon>
        <taxon>Oceanisphaera</taxon>
    </lineage>
</organism>
<evidence type="ECO:0000313" key="2">
    <source>
        <dbReference type="Proteomes" id="UP000664882"/>
    </source>
</evidence>
<proteinExistence type="predicted"/>
<gene>
    <name evidence="1" type="ORF">J3U76_07135</name>
</gene>
<sequence>MSFNNKVAERFGPLSTQETQDLTTWYHRDPAYAQQGGELQRWALLSWSPPV</sequence>
<reference evidence="1 2" key="1">
    <citation type="submission" date="2021-03" db="EMBL/GenBank/DDBJ databases">
        <title>Oceanisphaera sp. nov., isolated from the intestine.</title>
        <authorList>
            <person name="Zhao L.-H."/>
            <person name="Shi L.-F."/>
        </authorList>
    </citation>
    <scope>NUCLEOTIDE SEQUENCE [LARGE SCALE GENOMIC DNA]</scope>
    <source>
        <strain evidence="1 2">DM8</strain>
    </source>
</reference>
<protein>
    <submittedName>
        <fullName evidence="1">Uncharacterized protein</fullName>
    </submittedName>
</protein>
<evidence type="ECO:0000313" key="1">
    <source>
        <dbReference type="EMBL" id="MBO1519401.1"/>
    </source>
</evidence>
<dbReference type="Proteomes" id="UP000664882">
    <property type="component" value="Unassembled WGS sequence"/>
</dbReference>
<dbReference type="RefSeq" id="WP_208005277.1">
    <property type="nucleotide sequence ID" value="NZ_JAGDFX010000007.1"/>
</dbReference>
<dbReference type="EMBL" id="JAGDFX010000007">
    <property type="protein sequence ID" value="MBO1519401.1"/>
    <property type="molecule type" value="Genomic_DNA"/>
</dbReference>
<comment type="caution">
    <text evidence="1">The sequence shown here is derived from an EMBL/GenBank/DDBJ whole genome shotgun (WGS) entry which is preliminary data.</text>
</comment>
<keyword evidence="2" id="KW-1185">Reference proteome</keyword>